<feature type="transmembrane region" description="Helical" evidence="5">
    <location>
        <begin position="375"/>
        <end position="397"/>
    </location>
</feature>
<dbReference type="Proteomes" id="UP001595886">
    <property type="component" value="Unassembled WGS sequence"/>
</dbReference>
<keyword evidence="5" id="KW-0520">NAD</keyword>
<dbReference type="EMBL" id="JBHSHD010000007">
    <property type="protein sequence ID" value="MFC4820529.1"/>
    <property type="molecule type" value="Genomic_DNA"/>
</dbReference>
<reference evidence="9" key="1">
    <citation type="journal article" date="2019" name="Int. J. Syst. Evol. Microbiol.">
        <title>The Global Catalogue of Microorganisms (GCM) 10K type strain sequencing project: providing services to taxonomists for standard genome sequencing and annotation.</title>
        <authorList>
            <consortium name="The Broad Institute Genomics Platform"/>
            <consortium name="The Broad Institute Genome Sequencing Center for Infectious Disease"/>
            <person name="Wu L."/>
            <person name="Ma J."/>
        </authorList>
    </citation>
    <scope>NUCLEOTIDE SEQUENCE [LARGE SCALE GENOMIC DNA]</scope>
    <source>
        <strain evidence="9">CCUG 30340</strain>
    </source>
</reference>
<evidence type="ECO:0000256" key="6">
    <source>
        <dbReference type="RuleBase" id="RU000320"/>
    </source>
</evidence>
<feature type="transmembrane region" description="Helical" evidence="5">
    <location>
        <begin position="163"/>
        <end position="184"/>
    </location>
</feature>
<comment type="similarity">
    <text evidence="5">Belongs to the complex I subunit 2 family.</text>
</comment>
<evidence type="ECO:0000313" key="9">
    <source>
        <dbReference type="Proteomes" id="UP001595886"/>
    </source>
</evidence>
<comment type="caution">
    <text evidence="8">The sequence shown here is derived from an EMBL/GenBank/DDBJ whole genome shotgun (WGS) entry which is preliminary data.</text>
</comment>
<keyword evidence="5" id="KW-0830">Ubiquinone</keyword>
<protein>
    <recommendedName>
        <fullName evidence="5">NADH-quinone oxidoreductase subunit N</fullName>
        <ecNumber evidence="5">7.1.1.-</ecNumber>
    </recommendedName>
    <alternativeName>
        <fullName evidence="5">NADH dehydrogenase I subunit N</fullName>
    </alternativeName>
    <alternativeName>
        <fullName evidence="5">NDH-1 subunit N</fullName>
    </alternativeName>
</protein>
<name>A0ABV9QV86_9GAMM</name>
<evidence type="ECO:0000256" key="1">
    <source>
        <dbReference type="ARBA" id="ARBA00004127"/>
    </source>
</evidence>
<dbReference type="NCBIfam" id="TIGR01770">
    <property type="entry name" value="NDH_I_N"/>
    <property type="match status" value="1"/>
</dbReference>
<evidence type="ECO:0000313" key="8">
    <source>
        <dbReference type="EMBL" id="MFC4820529.1"/>
    </source>
</evidence>
<feature type="transmembrane region" description="Helical" evidence="5">
    <location>
        <begin position="245"/>
        <end position="265"/>
    </location>
</feature>
<comment type="catalytic activity">
    <reaction evidence="5">
        <text>a quinone + NADH + 5 H(+)(in) = a quinol + NAD(+) + 4 H(+)(out)</text>
        <dbReference type="Rhea" id="RHEA:57888"/>
        <dbReference type="ChEBI" id="CHEBI:15378"/>
        <dbReference type="ChEBI" id="CHEBI:24646"/>
        <dbReference type="ChEBI" id="CHEBI:57540"/>
        <dbReference type="ChEBI" id="CHEBI:57945"/>
        <dbReference type="ChEBI" id="CHEBI:132124"/>
    </reaction>
</comment>
<dbReference type="NCBIfam" id="NF004442">
    <property type="entry name" value="PRK05777.1-5"/>
    <property type="match status" value="1"/>
</dbReference>
<keyword evidence="2 5" id="KW-0812">Transmembrane</keyword>
<gene>
    <name evidence="5 8" type="primary">nuoN</name>
    <name evidence="8" type="ORF">ACFO6Q_09345</name>
</gene>
<feature type="transmembrane region" description="Helical" evidence="5">
    <location>
        <begin position="16"/>
        <end position="32"/>
    </location>
</feature>
<dbReference type="InterPro" id="IPR010096">
    <property type="entry name" value="NADH-Q_OxRdtase_suN/2"/>
</dbReference>
<keyword evidence="5" id="KW-1003">Cell membrane</keyword>
<keyword evidence="5" id="KW-0874">Quinone</keyword>
<accession>A0ABV9QV86</accession>
<evidence type="ECO:0000256" key="4">
    <source>
        <dbReference type="ARBA" id="ARBA00023136"/>
    </source>
</evidence>
<dbReference type="InterPro" id="IPR001750">
    <property type="entry name" value="ND/Mrp_TM"/>
</dbReference>
<feature type="transmembrane region" description="Helical" evidence="5">
    <location>
        <begin position="277"/>
        <end position="298"/>
    </location>
</feature>
<dbReference type="Pfam" id="PF00361">
    <property type="entry name" value="Proton_antipo_M"/>
    <property type="match status" value="1"/>
</dbReference>
<dbReference type="HAMAP" id="MF_00445">
    <property type="entry name" value="NDH1_NuoN_1"/>
    <property type="match status" value="1"/>
</dbReference>
<feature type="transmembrane region" description="Helical" evidence="5">
    <location>
        <begin position="210"/>
        <end position="233"/>
    </location>
</feature>
<comment type="subunit">
    <text evidence="5">NDH-1 is composed of 14 different subunits. Subunits NuoA, H, J, K, L, M, N constitute the membrane sector of the complex.</text>
</comment>
<keyword evidence="3 5" id="KW-1133">Transmembrane helix</keyword>
<evidence type="ECO:0000256" key="3">
    <source>
        <dbReference type="ARBA" id="ARBA00022989"/>
    </source>
</evidence>
<evidence type="ECO:0000256" key="5">
    <source>
        <dbReference type="HAMAP-Rule" id="MF_00445"/>
    </source>
</evidence>
<keyword evidence="5" id="KW-1278">Translocase</keyword>
<evidence type="ECO:0000259" key="7">
    <source>
        <dbReference type="Pfam" id="PF00361"/>
    </source>
</evidence>
<feature type="transmembrane region" description="Helical" evidence="5">
    <location>
        <begin position="132"/>
        <end position="151"/>
    </location>
</feature>
<dbReference type="PANTHER" id="PTHR22773">
    <property type="entry name" value="NADH DEHYDROGENASE"/>
    <property type="match status" value="1"/>
</dbReference>
<keyword evidence="5" id="KW-0813">Transport</keyword>
<proteinExistence type="inferred from homology"/>
<dbReference type="RefSeq" id="WP_380020388.1">
    <property type="nucleotide sequence ID" value="NZ_JBHSHD010000007.1"/>
</dbReference>
<feature type="transmembrane region" description="Helical" evidence="5">
    <location>
        <begin position="305"/>
        <end position="326"/>
    </location>
</feature>
<dbReference type="PRINTS" id="PR01434">
    <property type="entry name" value="NADHDHGNASE5"/>
</dbReference>
<keyword evidence="4 5" id="KW-0472">Membrane</keyword>
<comment type="function">
    <text evidence="5">NDH-1 shuttles electrons from NADH, via FMN and iron-sulfur (Fe-S) centers, to quinones in the respiratory chain. The immediate electron acceptor for the enzyme in this species is believed to be ubiquinone. Couples the redox reaction to proton translocation (for every two electrons transferred, four hydrogen ions are translocated across the cytoplasmic membrane), and thus conserves the redox energy in a proton gradient.</text>
</comment>
<keyword evidence="9" id="KW-1185">Reference proteome</keyword>
<organism evidence="8 9">
    <name type="scientific">Dokdonella ginsengisoli</name>
    <dbReference type="NCBI Taxonomy" id="363846"/>
    <lineage>
        <taxon>Bacteria</taxon>
        <taxon>Pseudomonadati</taxon>
        <taxon>Pseudomonadota</taxon>
        <taxon>Gammaproteobacteria</taxon>
        <taxon>Lysobacterales</taxon>
        <taxon>Rhodanobacteraceae</taxon>
        <taxon>Dokdonella</taxon>
    </lineage>
</organism>
<feature type="transmembrane region" description="Helical" evidence="5">
    <location>
        <begin position="39"/>
        <end position="61"/>
    </location>
</feature>
<feature type="transmembrane region" description="Helical" evidence="5">
    <location>
        <begin position="73"/>
        <end position="95"/>
    </location>
</feature>
<dbReference type="EC" id="7.1.1.-" evidence="5"/>
<feature type="transmembrane region" description="Helical" evidence="5">
    <location>
        <begin position="409"/>
        <end position="430"/>
    </location>
</feature>
<comment type="subcellular location">
    <subcellularLocation>
        <location evidence="5">Cell membrane</location>
        <topology evidence="5">Multi-pass membrane protein</topology>
    </subcellularLocation>
    <subcellularLocation>
        <location evidence="1">Endomembrane system</location>
        <topology evidence="1">Multi-pass membrane protein</topology>
    </subcellularLocation>
    <subcellularLocation>
        <location evidence="6">Membrane</location>
        <topology evidence="6">Multi-pass membrane protein</topology>
    </subcellularLocation>
</comment>
<evidence type="ECO:0000256" key="2">
    <source>
        <dbReference type="ARBA" id="ARBA00022692"/>
    </source>
</evidence>
<feature type="transmembrane region" description="Helical" evidence="5">
    <location>
        <begin position="332"/>
        <end position="354"/>
    </location>
</feature>
<feature type="transmembrane region" description="Helical" evidence="5">
    <location>
        <begin position="107"/>
        <end position="126"/>
    </location>
</feature>
<sequence>MIQFNPADLVTLRPELFLLGATCAILLIDLFLKPAQRDVTHWLSLLALAATGALVCCGAPAPGQSVYAFNGMFVGDGVASVLKVFILLMTGLVFLYGRSYLRDRKLFVGEFYLLLLFATLGMMLLVSAGSLVTVYLGLELLTLSSYALVALNRDSSASSEAAIKYFVLGALASGLLLYGMSMIYGATGTLDLAKIHAVADFSANSPHRTLLAFGLVFLVVGIAFKLSAAPFHMWLPDVYQGAPTAVTAFIGSGSKLAAFGMAYRLLEGAMGGLQGQWTLMLAVLAVLSLAVGNLFAIAQSNLKRMLAYSTVSHIGFLLLGFVNGTASGYAAAMFYAIGYALMATVAFGMILLLARAGFEAEEIDDFKGLNQRNPWYAGIMAITMFSLAGVPPLFGFYPKLMVLKAAIDAGHLWLAIVAIVFAIIGLYYYLRVVKVMYFDEPADDAALTLPADRTFRWSLSLNGLALIALGIAWSPLLEWCSGAFATVAAR</sequence>
<feature type="domain" description="NADH:quinone oxidoreductase/Mrp antiporter transmembrane" evidence="7">
    <location>
        <begin position="128"/>
        <end position="423"/>
    </location>
</feature>